<dbReference type="EMBL" id="JASPKZ010002642">
    <property type="protein sequence ID" value="KAJ9595284.1"/>
    <property type="molecule type" value="Genomic_DNA"/>
</dbReference>
<keyword evidence="1" id="KW-1133">Transmembrane helix</keyword>
<keyword evidence="1" id="KW-0812">Transmembrane</keyword>
<dbReference type="Proteomes" id="UP001233999">
    <property type="component" value="Unassembled WGS sequence"/>
</dbReference>
<organism evidence="2 3">
    <name type="scientific">Diploptera punctata</name>
    <name type="common">Pacific beetle cockroach</name>
    <dbReference type="NCBI Taxonomy" id="6984"/>
    <lineage>
        <taxon>Eukaryota</taxon>
        <taxon>Metazoa</taxon>
        <taxon>Ecdysozoa</taxon>
        <taxon>Arthropoda</taxon>
        <taxon>Hexapoda</taxon>
        <taxon>Insecta</taxon>
        <taxon>Pterygota</taxon>
        <taxon>Neoptera</taxon>
        <taxon>Polyneoptera</taxon>
        <taxon>Dictyoptera</taxon>
        <taxon>Blattodea</taxon>
        <taxon>Blaberoidea</taxon>
        <taxon>Blaberidae</taxon>
        <taxon>Diplopterinae</taxon>
        <taxon>Diploptera</taxon>
    </lineage>
</organism>
<comment type="caution">
    <text evidence="2">The sequence shown here is derived from an EMBL/GenBank/DDBJ whole genome shotgun (WGS) entry which is preliminary data.</text>
</comment>
<reference evidence="2" key="1">
    <citation type="journal article" date="2023" name="IScience">
        <title>Live-bearing cockroach genome reveals convergent evolutionary mechanisms linked to viviparity in insects and beyond.</title>
        <authorList>
            <person name="Fouks B."/>
            <person name="Harrison M.C."/>
            <person name="Mikhailova A.A."/>
            <person name="Marchal E."/>
            <person name="English S."/>
            <person name="Carruthers M."/>
            <person name="Jennings E.C."/>
            <person name="Chiamaka E.L."/>
            <person name="Frigard R.A."/>
            <person name="Pippel M."/>
            <person name="Attardo G.M."/>
            <person name="Benoit J.B."/>
            <person name="Bornberg-Bauer E."/>
            <person name="Tobe S.S."/>
        </authorList>
    </citation>
    <scope>NUCLEOTIDE SEQUENCE</scope>
    <source>
        <strain evidence="2">Stay&amp;Tobe</strain>
    </source>
</reference>
<dbReference type="AlphaFoldDB" id="A0AAD8AA35"/>
<evidence type="ECO:0000313" key="3">
    <source>
        <dbReference type="Proteomes" id="UP001233999"/>
    </source>
</evidence>
<name>A0AAD8AA35_DIPPU</name>
<evidence type="ECO:0000256" key="1">
    <source>
        <dbReference type="SAM" id="Phobius"/>
    </source>
</evidence>
<reference evidence="2" key="2">
    <citation type="submission" date="2023-05" db="EMBL/GenBank/DDBJ databases">
        <authorList>
            <person name="Fouks B."/>
        </authorList>
    </citation>
    <scope>NUCLEOTIDE SEQUENCE</scope>
    <source>
        <strain evidence="2">Stay&amp;Tobe</strain>
        <tissue evidence="2">Testes</tissue>
    </source>
</reference>
<feature type="non-terminal residue" evidence="2">
    <location>
        <position position="1"/>
    </location>
</feature>
<sequence>FYIYFKFNMRGPAVIFLFSIQVFIGFILLANTDFPRPAAQSNLFQTRLMIGSS</sequence>
<protein>
    <submittedName>
        <fullName evidence="2">Uncharacterized protein</fullName>
    </submittedName>
</protein>
<gene>
    <name evidence="2" type="ORF">L9F63_027331</name>
</gene>
<evidence type="ECO:0000313" key="2">
    <source>
        <dbReference type="EMBL" id="KAJ9595284.1"/>
    </source>
</evidence>
<feature type="transmembrane region" description="Helical" evidence="1">
    <location>
        <begin position="12"/>
        <end position="30"/>
    </location>
</feature>
<accession>A0AAD8AA35</accession>
<keyword evidence="3" id="KW-1185">Reference proteome</keyword>
<feature type="non-terminal residue" evidence="2">
    <location>
        <position position="53"/>
    </location>
</feature>
<keyword evidence="1" id="KW-0472">Membrane</keyword>
<proteinExistence type="predicted"/>